<dbReference type="Gene3D" id="2.60.40.10">
    <property type="entry name" value="Immunoglobulins"/>
    <property type="match status" value="1"/>
</dbReference>
<dbReference type="EMBL" id="CAXKWB010024995">
    <property type="protein sequence ID" value="CAL4127094.1"/>
    <property type="molecule type" value="Genomic_DNA"/>
</dbReference>
<proteinExistence type="predicted"/>
<dbReference type="InterPro" id="IPR013783">
    <property type="entry name" value="Ig-like_fold"/>
</dbReference>
<evidence type="ECO:0000313" key="2">
    <source>
        <dbReference type="EMBL" id="CAL4127094.1"/>
    </source>
</evidence>
<name>A0AAV2RKG5_MEGNR</name>
<dbReference type="Proteomes" id="UP001497623">
    <property type="component" value="Unassembled WGS sequence"/>
</dbReference>
<keyword evidence="3" id="KW-1185">Reference proteome</keyword>
<dbReference type="PANTHER" id="PTHR22625">
    <property type="entry name" value="PLEXIN"/>
    <property type="match status" value="1"/>
</dbReference>
<dbReference type="GO" id="GO:0017154">
    <property type="term" value="F:semaphorin receptor activity"/>
    <property type="evidence" value="ECO:0007669"/>
    <property type="project" value="InterPro"/>
</dbReference>
<sequence length="192" mass="21856">RKGPRGIPAGGIIITVDGRNFDVIKEPKMYVEYKGKKYPSTCEAKNATRMECQTPKINSTKDFSEEIRLTYGFIMDEVKGVMNLNERDGFDSFLLYPNPYYHNFENEDKIKQLKSDYLTINGKNLDHASQEGDVEVRIGGEFCNVTSLSQNQLTCKLPKEQPAPMNNENSFPEVVVIVGGNLLFEIGYLEYY</sequence>
<evidence type="ECO:0000313" key="3">
    <source>
        <dbReference type="Proteomes" id="UP001497623"/>
    </source>
</evidence>
<dbReference type="CDD" id="cd00603">
    <property type="entry name" value="IPT_PCSR"/>
    <property type="match status" value="1"/>
</dbReference>
<evidence type="ECO:0000259" key="1">
    <source>
        <dbReference type="Pfam" id="PF01833"/>
    </source>
</evidence>
<dbReference type="InterPro" id="IPR002909">
    <property type="entry name" value="IPT_dom"/>
</dbReference>
<feature type="domain" description="IPT/TIG" evidence="1">
    <location>
        <begin position="117"/>
        <end position="180"/>
    </location>
</feature>
<dbReference type="AlphaFoldDB" id="A0AAV2RKG5"/>
<comment type="caution">
    <text evidence="2">The sequence shown here is derived from an EMBL/GenBank/DDBJ whole genome shotgun (WGS) entry which is preliminary data.</text>
</comment>
<dbReference type="GO" id="GO:0005886">
    <property type="term" value="C:plasma membrane"/>
    <property type="evidence" value="ECO:0007669"/>
    <property type="project" value="TreeGrafter"/>
</dbReference>
<dbReference type="GO" id="GO:0002116">
    <property type="term" value="C:semaphorin receptor complex"/>
    <property type="evidence" value="ECO:0007669"/>
    <property type="project" value="TreeGrafter"/>
</dbReference>
<dbReference type="PANTHER" id="PTHR22625:SF70">
    <property type="entry name" value="PLEXIN A, ISOFORM A"/>
    <property type="match status" value="1"/>
</dbReference>
<feature type="non-terminal residue" evidence="2">
    <location>
        <position position="1"/>
    </location>
</feature>
<dbReference type="GO" id="GO:0030334">
    <property type="term" value="P:regulation of cell migration"/>
    <property type="evidence" value="ECO:0007669"/>
    <property type="project" value="TreeGrafter"/>
</dbReference>
<dbReference type="Pfam" id="PF01833">
    <property type="entry name" value="TIG"/>
    <property type="match status" value="1"/>
</dbReference>
<protein>
    <recommendedName>
        <fullName evidence="1">IPT/TIG domain-containing protein</fullName>
    </recommendedName>
</protein>
<accession>A0AAV2RKG5</accession>
<gene>
    <name evidence="2" type="ORF">MNOR_LOCUS25777</name>
</gene>
<reference evidence="2 3" key="1">
    <citation type="submission" date="2024-05" db="EMBL/GenBank/DDBJ databases">
        <authorList>
            <person name="Wallberg A."/>
        </authorList>
    </citation>
    <scope>NUCLEOTIDE SEQUENCE [LARGE SCALE GENOMIC DNA]</scope>
</reference>
<organism evidence="2 3">
    <name type="scientific">Meganyctiphanes norvegica</name>
    <name type="common">Northern krill</name>
    <name type="synonym">Thysanopoda norvegica</name>
    <dbReference type="NCBI Taxonomy" id="48144"/>
    <lineage>
        <taxon>Eukaryota</taxon>
        <taxon>Metazoa</taxon>
        <taxon>Ecdysozoa</taxon>
        <taxon>Arthropoda</taxon>
        <taxon>Crustacea</taxon>
        <taxon>Multicrustacea</taxon>
        <taxon>Malacostraca</taxon>
        <taxon>Eumalacostraca</taxon>
        <taxon>Eucarida</taxon>
        <taxon>Euphausiacea</taxon>
        <taxon>Euphausiidae</taxon>
        <taxon>Meganyctiphanes</taxon>
    </lineage>
</organism>
<dbReference type="InterPro" id="IPR014756">
    <property type="entry name" value="Ig_E-set"/>
</dbReference>
<dbReference type="InterPro" id="IPR031148">
    <property type="entry name" value="Plexin"/>
</dbReference>
<dbReference type="SUPFAM" id="SSF81296">
    <property type="entry name" value="E set domains"/>
    <property type="match status" value="2"/>
</dbReference>